<evidence type="ECO:0000256" key="2">
    <source>
        <dbReference type="ARBA" id="ARBA00022475"/>
    </source>
</evidence>
<dbReference type="EMBL" id="DWUQ01000182">
    <property type="protein sequence ID" value="HJD45094.1"/>
    <property type="molecule type" value="Genomic_DNA"/>
</dbReference>
<organism evidence="8 9">
    <name type="scientific">Candidatus Paenalcaligenes intestinipullorum</name>
    <dbReference type="NCBI Taxonomy" id="2838718"/>
    <lineage>
        <taxon>Bacteria</taxon>
        <taxon>Pseudomonadati</taxon>
        <taxon>Pseudomonadota</taxon>
        <taxon>Betaproteobacteria</taxon>
        <taxon>Burkholderiales</taxon>
        <taxon>Alcaligenaceae</taxon>
        <taxon>Paenalcaligenes</taxon>
    </lineage>
</organism>
<keyword evidence="2" id="KW-1003">Cell membrane</keyword>
<accession>A0A9D2U9L5</accession>
<protein>
    <submittedName>
        <fullName evidence="8">RDD family protein</fullName>
    </submittedName>
</protein>
<feature type="transmembrane region" description="Helical" evidence="6">
    <location>
        <begin position="126"/>
        <end position="146"/>
    </location>
</feature>
<dbReference type="Proteomes" id="UP000823889">
    <property type="component" value="Unassembled WGS sequence"/>
</dbReference>
<evidence type="ECO:0000256" key="6">
    <source>
        <dbReference type="SAM" id="Phobius"/>
    </source>
</evidence>
<evidence type="ECO:0000256" key="5">
    <source>
        <dbReference type="ARBA" id="ARBA00023136"/>
    </source>
</evidence>
<dbReference type="Pfam" id="PF06271">
    <property type="entry name" value="RDD"/>
    <property type="match status" value="1"/>
</dbReference>
<feature type="transmembrane region" description="Helical" evidence="6">
    <location>
        <begin position="99"/>
        <end position="120"/>
    </location>
</feature>
<keyword evidence="4 6" id="KW-1133">Transmembrane helix</keyword>
<feature type="transmembrane region" description="Helical" evidence="6">
    <location>
        <begin position="21"/>
        <end position="41"/>
    </location>
</feature>
<dbReference type="PANTHER" id="PTHR36115">
    <property type="entry name" value="PROLINE-RICH ANTIGEN HOMOLOG-RELATED"/>
    <property type="match status" value="1"/>
</dbReference>
<evidence type="ECO:0000259" key="7">
    <source>
        <dbReference type="Pfam" id="PF06271"/>
    </source>
</evidence>
<name>A0A9D2U9L5_9BURK</name>
<dbReference type="GO" id="GO:0005886">
    <property type="term" value="C:plasma membrane"/>
    <property type="evidence" value="ECO:0007669"/>
    <property type="project" value="UniProtKB-SubCell"/>
</dbReference>
<keyword evidence="5 6" id="KW-0472">Membrane</keyword>
<feature type="transmembrane region" description="Helical" evidence="6">
    <location>
        <begin position="53"/>
        <end position="70"/>
    </location>
</feature>
<gene>
    <name evidence="8" type="ORF">H9906_08745</name>
</gene>
<evidence type="ECO:0000256" key="1">
    <source>
        <dbReference type="ARBA" id="ARBA00004651"/>
    </source>
</evidence>
<evidence type="ECO:0000313" key="9">
    <source>
        <dbReference type="Proteomes" id="UP000823889"/>
    </source>
</evidence>
<dbReference type="InterPro" id="IPR051791">
    <property type="entry name" value="Pra-immunoreactive"/>
</dbReference>
<proteinExistence type="predicted"/>
<dbReference type="InterPro" id="IPR010432">
    <property type="entry name" value="RDD"/>
</dbReference>
<reference evidence="8" key="1">
    <citation type="journal article" date="2021" name="PeerJ">
        <title>Extensive microbial diversity within the chicken gut microbiome revealed by metagenomics and culture.</title>
        <authorList>
            <person name="Gilroy R."/>
            <person name="Ravi A."/>
            <person name="Getino M."/>
            <person name="Pursley I."/>
            <person name="Horton D.L."/>
            <person name="Alikhan N.F."/>
            <person name="Baker D."/>
            <person name="Gharbi K."/>
            <person name="Hall N."/>
            <person name="Watson M."/>
            <person name="Adriaenssens E.M."/>
            <person name="Foster-Nyarko E."/>
            <person name="Jarju S."/>
            <person name="Secka A."/>
            <person name="Antonio M."/>
            <person name="Oren A."/>
            <person name="Chaudhuri R.R."/>
            <person name="La Ragione R."/>
            <person name="Hildebrand F."/>
            <person name="Pallen M.J."/>
        </authorList>
    </citation>
    <scope>NUCLEOTIDE SEQUENCE</scope>
    <source>
        <strain evidence="8">9264</strain>
    </source>
</reference>
<evidence type="ECO:0000256" key="4">
    <source>
        <dbReference type="ARBA" id="ARBA00022989"/>
    </source>
</evidence>
<reference evidence="8" key="2">
    <citation type="submission" date="2021-04" db="EMBL/GenBank/DDBJ databases">
        <authorList>
            <person name="Gilroy R."/>
        </authorList>
    </citation>
    <scope>NUCLEOTIDE SEQUENCE</scope>
    <source>
        <strain evidence="8">9264</strain>
    </source>
</reference>
<evidence type="ECO:0000256" key="3">
    <source>
        <dbReference type="ARBA" id="ARBA00022692"/>
    </source>
</evidence>
<evidence type="ECO:0000313" key="8">
    <source>
        <dbReference type="EMBL" id="HJD45094.1"/>
    </source>
</evidence>
<sequence length="177" mass="20752">MSGSSVATPCPSRRRRFAAMMYESVLLFGVVTFTLLIFDVLSNSQHALYLRHGRQLILFLSIGLYFMLCWRRSGQTLPMKTWCMRLEAKDGTKPRYARLLLRYVAMWLLPLLGMLGVWGLQQYTGYRSTTVFFVFTPFTIFIWTWFDKDGYFLHDRLAGTRLVDLQQRHLQNKSSDI</sequence>
<feature type="domain" description="RDD" evidence="7">
    <location>
        <begin position="11"/>
        <end position="159"/>
    </location>
</feature>
<keyword evidence="3 6" id="KW-0812">Transmembrane</keyword>
<comment type="subcellular location">
    <subcellularLocation>
        <location evidence="1">Cell membrane</location>
        <topology evidence="1">Multi-pass membrane protein</topology>
    </subcellularLocation>
</comment>
<comment type="caution">
    <text evidence="8">The sequence shown here is derived from an EMBL/GenBank/DDBJ whole genome shotgun (WGS) entry which is preliminary data.</text>
</comment>
<dbReference type="AlphaFoldDB" id="A0A9D2U9L5"/>
<dbReference type="PANTHER" id="PTHR36115:SF10">
    <property type="entry name" value="RDD DOMAIN-CONTAINING PROTEIN"/>
    <property type="match status" value="1"/>
</dbReference>